<sequence length="265" mass="27841">MVTIRVEGLCARLGRRAVLHDIDATLAPGALIGIIGPNGAGKSTLVRAMLGLINTTRGRVTIDGRAIATLPPRERARAIAYLPQGQTLHWPLSVERLVALGRLPHLGPMSRIGAADHDAIGAAMARTDVAHLAGRIATELSGGERARVMLARALAVGAPGLAVDEPLAALDPGHQIDVMQMLAREAQVGGLVIAVLHDLSMAARYCDRLLLLDRGTLVADGAPDAVLTQDRLRAVYGITSRIDLTATPPLVAPLDRWTAASDHGE</sequence>
<evidence type="ECO:0000256" key="3">
    <source>
        <dbReference type="ARBA" id="ARBA00022840"/>
    </source>
</evidence>
<dbReference type="PANTHER" id="PTHR42794:SF1">
    <property type="entry name" value="HEMIN IMPORT ATP-BINDING PROTEIN HMUV"/>
    <property type="match status" value="1"/>
</dbReference>
<feature type="domain" description="ABC transporter" evidence="6">
    <location>
        <begin position="4"/>
        <end position="239"/>
    </location>
</feature>
<name>A0ABU1X321_SPHXE</name>
<accession>A0ABU1X321</accession>
<proteinExistence type="predicted"/>
<dbReference type="Proteomes" id="UP001267638">
    <property type="component" value="Unassembled WGS sequence"/>
</dbReference>
<evidence type="ECO:0000256" key="1">
    <source>
        <dbReference type="ARBA" id="ARBA00022448"/>
    </source>
</evidence>
<keyword evidence="1" id="KW-0813">Transport</keyword>
<dbReference type="Pfam" id="PF00005">
    <property type="entry name" value="ABC_tran"/>
    <property type="match status" value="1"/>
</dbReference>
<dbReference type="Gene3D" id="3.40.50.300">
    <property type="entry name" value="P-loop containing nucleotide triphosphate hydrolases"/>
    <property type="match status" value="1"/>
</dbReference>
<dbReference type="InterPro" id="IPR003439">
    <property type="entry name" value="ABC_transporter-like_ATP-bd"/>
</dbReference>
<dbReference type="PROSITE" id="PS00211">
    <property type="entry name" value="ABC_TRANSPORTER_1"/>
    <property type="match status" value="1"/>
</dbReference>
<keyword evidence="2" id="KW-0547">Nucleotide-binding</keyword>
<dbReference type="SUPFAM" id="SSF52540">
    <property type="entry name" value="P-loop containing nucleoside triphosphate hydrolases"/>
    <property type="match status" value="1"/>
</dbReference>
<protein>
    <submittedName>
        <fullName evidence="7">Iron complex transport system ATP-binding protein</fullName>
    </submittedName>
</protein>
<comment type="function">
    <text evidence="5">Part of the ABC transporter complex HmuTUV involved in hemin import. Responsible for energy coupling to the transport system.</text>
</comment>
<dbReference type="RefSeq" id="WP_310225783.1">
    <property type="nucleotide sequence ID" value="NZ_JAVDWV010000012.1"/>
</dbReference>
<dbReference type="InterPro" id="IPR027417">
    <property type="entry name" value="P-loop_NTPase"/>
</dbReference>
<keyword evidence="8" id="KW-1185">Reference proteome</keyword>
<evidence type="ECO:0000259" key="6">
    <source>
        <dbReference type="PROSITE" id="PS50893"/>
    </source>
</evidence>
<organism evidence="7 8">
    <name type="scientific">Sphingobium xenophagum</name>
    <dbReference type="NCBI Taxonomy" id="121428"/>
    <lineage>
        <taxon>Bacteria</taxon>
        <taxon>Pseudomonadati</taxon>
        <taxon>Pseudomonadota</taxon>
        <taxon>Alphaproteobacteria</taxon>
        <taxon>Sphingomonadales</taxon>
        <taxon>Sphingomonadaceae</taxon>
        <taxon>Sphingobium</taxon>
    </lineage>
</organism>
<evidence type="ECO:0000256" key="5">
    <source>
        <dbReference type="ARBA" id="ARBA00037066"/>
    </source>
</evidence>
<dbReference type="InterPro" id="IPR017871">
    <property type="entry name" value="ABC_transporter-like_CS"/>
</dbReference>
<dbReference type="PANTHER" id="PTHR42794">
    <property type="entry name" value="HEMIN IMPORT ATP-BINDING PROTEIN HMUV"/>
    <property type="match status" value="1"/>
</dbReference>
<evidence type="ECO:0000313" key="8">
    <source>
        <dbReference type="Proteomes" id="UP001267638"/>
    </source>
</evidence>
<dbReference type="InterPro" id="IPR003593">
    <property type="entry name" value="AAA+_ATPase"/>
</dbReference>
<evidence type="ECO:0000256" key="2">
    <source>
        <dbReference type="ARBA" id="ARBA00022741"/>
    </source>
</evidence>
<dbReference type="EMBL" id="JAVDWV010000012">
    <property type="protein sequence ID" value="MDR7155974.1"/>
    <property type="molecule type" value="Genomic_DNA"/>
</dbReference>
<dbReference type="GO" id="GO:0005524">
    <property type="term" value="F:ATP binding"/>
    <property type="evidence" value="ECO:0007669"/>
    <property type="project" value="UniProtKB-KW"/>
</dbReference>
<keyword evidence="4" id="KW-1278">Translocase</keyword>
<evidence type="ECO:0000313" key="7">
    <source>
        <dbReference type="EMBL" id="MDR7155974.1"/>
    </source>
</evidence>
<dbReference type="CDD" id="cd03214">
    <property type="entry name" value="ABC_Iron-Siderophores_B12_Hemin"/>
    <property type="match status" value="1"/>
</dbReference>
<comment type="caution">
    <text evidence="7">The sequence shown here is derived from an EMBL/GenBank/DDBJ whole genome shotgun (WGS) entry which is preliminary data.</text>
</comment>
<keyword evidence="3 7" id="KW-0067">ATP-binding</keyword>
<dbReference type="PROSITE" id="PS50893">
    <property type="entry name" value="ABC_TRANSPORTER_2"/>
    <property type="match status" value="1"/>
</dbReference>
<evidence type="ECO:0000256" key="4">
    <source>
        <dbReference type="ARBA" id="ARBA00022967"/>
    </source>
</evidence>
<reference evidence="7 8" key="1">
    <citation type="submission" date="2023-07" db="EMBL/GenBank/DDBJ databases">
        <title>Sorghum-associated microbial communities from plants grown in Nebraska, USA.</title>
        <authorList>
            <person name="Schachtman D."/>
        </authorList>
    </citation>
    <scope>NUCLEOTIDE SEQUENCE [LARGE SCALE GENOMIC DNA]</scope>
    <source>
        <strain evidence="7 8">4256</strain>
    </source>
</reference>
<dbReference type="SMART" id="SM00382">
    <property type="entry name" value="AAA"/>
    <property type="match status" value="1"/>
</dbReference>
<gene>
    <name evidence="7" type="ORF">J2W40_002810</name>
</gene>